<sequence>MTEDTEHKFKATEAVLLKWDEKRKGDTPFEPYIYIATKVITSTIHARRVSDGKTAAPNNIHPSKRQAKETTYCKTSSDWSCERAFLRQQRKYRLFAGLWFGVSKPHFQTFMQPFATALNDLFFKVASYQELDLALKQYQYEGEEHHISPTKNP</sequence>
<comment type="caution">
    <text evidence="1">The sequence shown here is derived from an EMBL/GenBank/DDBJ whole genome shotgun (WGS) entry which is preliminary data.</text>
</comment>
<organism evidence="1 2">
    <name type="scientific">Acropora cervicornis</name>
    <name type="common">Staghorn coral</name>
    <dbReference type="NCBI Taxonomy" id="6130"/>
    <lineage>
        <taxon>Eukaryota</taxon>
        <taxon>Metazoa</taxon>
        <taxon>Cnidaria</taxon>
        <taxon>Anthozoa</taxon>
        <taxon>Hexacorallia</taxon>
        <taxon>Scleractinia</taxon>
        <taxon>Astrocoeniina</taxon>
        <taxon>Acroporidae</taxon>
        <taxon>Acropora</taxon>
    </lineage>
</organism>
<dbReference type="AlphaFoldDB" id="A0AAD9QJH7"/>
<evidence type="ECO:0000313" key="2">
    <source>
        <dbReference type="Proteomes" id="UP001249851"/>
    </source>
</evidence>
<evidence type="ECO:0000313" key="1">
    <source>
        <dbReference type="EMBL" id="KAK2562417.1"/>
    </source>
</evidence>
<proteinExistence type="predicted"/>
<keyword evidence="2" id="KW-1185">Reference proteome</keyword>
<reference evidence="1" key="2">
    <citation type="journal article" date="2023" name="Science">
        <title>Genomic signatures of disease resistance in endangered staghorn corals.</title>
        <authorList>
            <person name="Vollmer S.V."/>
            <person name="Selwyn J.D."/>
            <person name="Despard B.A."/>
            <person name="Roesel C.L."/>
        </authorList>
    </citation>
    <scope>NUCLEOTIDE SEQUENCE</scope>
    <source>
        <strain evidence="1">K2</strain>
    </source>
</reference>
<protein>
    <submittedName>
        <fullName evidence="1">Uncharacterized protein</fullName>
    </submittedName>
</protein>
<dbReference type="EMBL" id="JARQWQ010000028">
    <property type="protein sequence ID" value="KAK2562417.1"/>
    <property type="molecule type" value="Genomic_DNA"/>
</dbReference>
<name>A0AAD9QJH7_ACRCE</name>
<dbReference type="Proteomes" id="UP001249851">
    <property type="component" value="Unassembled WGS sequence"/>
</dbReference>
<accession>A0AAD9QJH7</accession>
<gene>
    <name evidence="1" type="ORF">P5673_014069</name>
</gene>
<reference evidence="1" key="1">
    <citation type="journal article" date="2023" name="G3 (Bethesda)">
        <title>Whole genome assembly and annotation of the endangered Caribbean coral Acropora cervicornis.</title>
        <authorList>
            <person name="Selwyn J.D."/>
            <person name="Vollmer S.V."/>
        </authorList>
    </citation>
    <scope>NUCLEOTIDE SEQUENCE</scope>
    <source>
        <strain evidence="1">K2</strain>
    </source>
</reference>